<keyword evidence="8" id="KW-0445">Lipid transport</keyword>
<gene>
    <name evidence="40" type="ORF">QQF64_014462</name>
</gene>
<dbReference type="SUPFAM" id="SSF53901">
    <property type="entry name" value="Thiolase-like"/>
    <property type="match status" value="2"/>
</dbReference>
<evidence type="ECO:0000256" key="22">
    <source>
        <dbReference type="ARBA" id="ARBA00031346"/>
    </source>
</evidence>
<evidence type="ECO:0000256" key="17">
    <source>
        <dbReference type="ARBA" id="ARBA00024514"/>
    </source>
</evidence>
<evidence type="ECO:0000259" key="39">
    <source>
        <dbReference type="Pfam" id="PF22691"/>
    </source>
</evidence>
<comment type="catalytic activity">
    <reaction evidence="36">
        <text>octanoyl-CoA + acetyl-CoA = 3-oxodecanoyl-CoA + CoA</text>
        <dbReference type="Rhea" id="RHEA:31087"/>
        <dbReference type="ChEBI" id="CHEBI:57287"/>
        <dbReference type="ChEBI" id="CHEBI:57288"/>
        <dbReference type="ChEBI" id="CHEBI:57386"/>
        <dbReference type="ChEBI" id="CHEBI:62548"/>
    </reaction>
    <physiologicalReaction direction="right-to-left" evidence="36">
        <dbReference type="Rhea" id="RHEA:31089"/>
    </physiologicalReaction>
</comment>
<evidence type="ECO:0000256" key="34">
    <source>
        <dbReference type="ARBA" id="ARBA00049270"/>
    </source>
</evidence>
<keyword evidence="41" id="KW-1185">Reference proteome</keyword>
<reference evidence="40 41" key="1">
    <citation type="submission" date="2023-09" db="EMBL/GenBank/DDBJ databases">
        <authorList>
            <person name="Wang M."/>
        </authorList>
    </citation>
    <scope>NUCLEOTIDE SEQUENCE [LARGE SCALE GENOMIC DNA]</scope>
    <source>
        <strain evidence="40">GT-2023</strain>
        <tissue evidence="40">Liver</tissue>
    </source>
</reference>
<comment type="catalytic activity">
    <reaction evidence="28">
        <text>tetradecanoyl-CoA + acetyl-CoA = 3-oxohexadecanoyl-CoA + CoA</text>
        <dbReference type="Rhea" id="RHEA:18161"/>
        <dbReference type="ChEBI" id="CHEBI:57287"/>
        <dbReference type="ChEBI" id="CHEBI:57288"/>
        <dbReference type="ChEBI" id="CHEBI:57349"/>
        <dbReference type="ChEBI" id="CHEBI:57385"/>
        <dbReference type="EC" id="2.3.1.155"/>
    </reaction>
    <physiologicalReaction direction="right-to-left" evidence="28">
        <dbReference type="Rhea" id="RHEA:18163"/>
    </physiologicalReaction>
</comment>
<dbReference type="PROSITE" id="PS00098">
    <property type="entry name" value="THIOLASE_1"/>
    <property type="match status" value="1"/>
</dbReference>
<evidence type="ECO:0000256" key="20">
    <source>
        <dbReference type="ARBA" id="ARBA00030851"/>
    </source>
</evidence>
<evidence type="ECO:0000256" key="30">
    <source>
        <dbReference type="ARBA" id="ARBA00048004"/>
    </source>
</evidence>
<dbReference type="SUPFAM" id="SSF55718">
    <property type="entry name" value="SCP-like"/>
    <property type="match status" value="1"/>
</dbReference>
<dbReference type="Gene3D" id="3.40.47.10">
    <property type="match status" value="1"/>
</dbReference>
<evidence type="ECO:0000256" key="16">
    <source>
        <dbReference type="ARBA" id="ARBA00024509"/>
    </source>
</evidence>
<accession>A0ABR3NSM7</accession>
<comment type="function">
    <text evidence="26">Mediates the transfer of all common phospholipids, cholesterol and gangliosides from the endoplasmic reticulum to the plasma membrane. May play a role in regulating steroidogenesis. Stimulates the microsomal conversion of 7-dehydrocholesterol to cholesterol. Also binds fatty acids and fatty acyl Coenzyme A (CoA) such as phytanoyl-CoA. Involved in the regulation phospholipid synthesis in endoplasmic reticulum enhancing the incorporation of exogenous fatty acid into glycerides. Seems to stimulate the rate-limiting step in phosphatidic acid formation mediated by GPAT3. Isoforms SCP2 and SCPx cooperate in peroxisomal oxidation of certain naturally occurring tetramethyl-branched fatty acyl-CoAs.</text>
</comment>
<evidence type="ECO:0000313" key="40">
    <source>
        <dbReference type="EMBL" id="KAL1279862.1"/>
    </source>
</evidence>
<dbReference type="EC" id="2.3.1.16" evidence="14"/>
<comment type="caution">
    <text evidence="40">The sequence shown here is derived from an EMBL/GenBank/DDBJ whole genome shotgun (WGS) entry which is preliminary data.</text>
</comment>
<feature type="domain" description="Thiolase N-terminal" evidence="37">
    <location>
        <begin position="33"/>
        <end position="215"/>
    </location>
</feature>
<feature type="non-terminal residue" evidence="40">
    <location>
        <position position="1"/>
    </location>
</feature>
<evidence type="ECO:0000256" key="2">
    <source>
        <dbReference type="ARBA" id="ARBA00004496"/>
    </source>
</evidence>
<dbReference type="PANTHER" id="PTHR42870:SF1">
    <property type="entry name" value="NON-SPECIFIC LIPID-TRANSFER PROTEIN-LIKE 2"/>
    <property type="match status" value="1"/>
</dbReference>
<evidence type="ECO:0000256" key="29">
    <source>
        <dbReference type="ARBA" id="ARBA00048001"/>
    </source>
</evidence>
<evidence type="ECO:0000313" key="41">
    <source>
        <dbReference type="Proteomes" id="UP001558613"/>
    </source>
</evidence>
<comment type="catalytic activity">
    <reaction evidence="30">
        <text>decanoyl-CoA + acetyl-CoA = 3-oxododecanoyl-CoA + CoA</text>
        <dbReference type="Rhea" id="RHEA:31183"/>
        <dbReference type="ChEBI" id="CHEBI:57287"/>
        <dbReference type="ChEBI" id="CHEBI:57288"/>
        <dbReference type="ChEBI" id="CHEBI:61430"/>
        <dbReference type="ChEBI" id="CHEBI:62615"/>
    </reaction>
    <physiologicalReaction direction="right-to-left" evidence="30">
        <dbReference type="Rhea" id="RHEA:31185"/>
    </physiologicalReaction>
</comment>
<evidence type="ECO:0000256" key="7">
    <source>
        <dbReference type="ARBA" id="ARBA00022679"/>
    </source>
</evidence>
<comment type="catalytic activity">
    <reaction evidence="29">
        <text>hexanoyl-CoA + acetyl-CoA = 3-oxooctanoyl-CoA + CoA</text>
        <dbReference type="Rhea" id="RHEA:31203"/>
        <dbReference type="ChEBI" id="CHEBI:57287"/>
        <dbReference type="ChEBI" id="CHEBI:57288"/>
        <dbReference type="ChEBI" id="CHEBI:62619"/>
        <dbReference type="ChEBI" id="CHEBI:62620"/>
    </reaction>
    <physiologicalReaction direction="right-to-left" evidence="29">
        <dbReference type="Rhea" id="RHEA:31205"/>
    </physiologicalReaction>
</comment>
<comment type="catalytic activity">
    <reaction evidence="35">
        <text>3-oxohexadecanedioyl-CoA + CoA = tetradecanedioyl-CoA + acetyl-CoA</text>
        <dbReference type="Rhea" id="RHEA:40343"/>
        <dbReference type="ChEBI" id="CHEBI:57287"/>
        <dbReference type="ChEBI" id="CHEBI:57288"/>
        <dbReference type="ChEBI" id="CHEBI:77081"/>
        <dbReference type="ChEBI" id="CHEBI:77084"/>
    </reaction>
    <physiologicalReaction direction="left-to-right" evidence="35">
        <dbReference type="Rhea" id="RHEA:40344"/>
    </physiologicalReaction>
</comment>
<evidence type="ECO:0000256" key="33">
    <source>
        <dbReference type="ARBA" id="ARBA00049268"/>
    </source>
</evidence>
<evidence type="ECO:0000256" key="11">
    <source>
        <dbReference type="ARBA" id="ARBA00023140"/>
    </source>
</evidence>
<evidence type="ECO:0000256" key="21">
    <source>
        <dbReference type="ARBA" id="ARBA00031275"/>
    </source>
</evidence>
<evidence type="ECO:0000256" key="4">
    <source>
        <dbReference type="ARBA" id="ARBA00014545"/>
    </source>
</evidence>
<dbReference type="Pfam" id="PF22691">
    <property type="entry name" value="Thiolase_C_1"/>
    <property type="match status" value="1"/>
</dbReference>
<evidence type="ECO:0000256" key="19">
    <source>
        <dbReference type="ARBA" id="ARBA00030531"/>
    </source>
</evidence>
<evidence type="ECO:0000256" key="5">
    <source>
        <dbReference type="ARBA" id="ARBA00022448"/>
    </source>
</evidence>
<evidence type="ECO:0000256" key="31">
    <source>
        <dbReference type="ARBA" id="ARBA00048553"/>
    </source>
</evidence>
<dbReference type="InterPro" id="IPR055140">
    <property type="entry name" value="Thiolase_C_2"/>
</dbReference>
<dbReference type="Pfam" id="PF00108">
    <property type="entry name" value="Thiolase_N"/>
    <property type="match status" value="1"/>
</dbReference>
<keyword evidence="7" id="KW-0808">Transferase</keyword>
<comment type="catalytic activity">
    <reaction evidence="18">
        <text>7-dehydrocholesterol(in) = 7-dehydrocholesterol(out)</text>
        <dbReference type="Rhea" id="RHEA:62960"/>
        <dbReference type="ChEBI" id="CHEBI:17759"/>
    </reaction>
</comment>
<evidence type="ECO:0000256" key="15">
    <source>
        <dbReference type="ARBA" id="ARBA00024471"/>
    </source>
</evidence>
<keyword evidence="11" id="KW-0576">Peroxisome</keyword>
<dbReference type="NCBIfam" id="NF006102">
    <property type="entry name" value="PRK08256.1"/>
    <property type="match status" value="1"/>
</dbReference>
<evidence type="ECO:0000256" key="9">
    <source>
        <dbReference type="ARBA" id="ARBA00023098"/>
    </source>
</evidence>
<dbReference type="Pfam" id="PF02036">
    <property type="entry name" value="SCP2"/>
    <property type="match status" value="1"/>
</dbReference>
<evidence type="ECO:0000256" key="35">
    <source>
        <dbReference type="ARBA" id="ARBA00049306"/>
    </source>
</evidence>
<evidence type="ECO:0000256" key="18">
    <source>
        <dbReference type="ARBA" id="ARBA00029287"/>
    </source>
</evidence>
<dbReference type="InterPro" id="IPR036527">
    <property type="entry name" value="SCP2_sterol-bd_dom_sf"/>
</dbReference>
<dbReference type="EMBL" id="JAYMGO010000002">
    <property type="protein sequence ID" value="KAL1279862.1"/>
    <property type="molecule type" value="Genomic_DNA"/>
</dbReference>
<comment type="catalytic activity">
    <reaction evidence="17">
        <text>3-oxo-(9Z-octadecenoyl)-CoA + CoA = (7Z)-hexadecenoyl-CoA + acetyl-CoA</text>
        <dbReference type="Rhea" id="RHEA:47400"/>
        <dbReference type="ChEBI" id="CHEBI:57287"/>
        <dbReference type="ChEBI" id="CHEBI:57288"/>
        <dbReference type="ChEBI" id="CHEBI:87695"/>
        <dbReference type="ChEBI" id="CHEBI:87698"/>
    </reaction>
    <physiologicalReaction direction="left-to-right" evidence="17">
        <dbReference type="Rhea" id="RHEA:47401"/>
    </physiologicalReaction>
</comment>
<dbReference type="Proteomes" id="UP001558613">
    <property type="component" value="Unassembled WGS sequence"/>
</dbReference>
<comment type="catalytic activity">
    <reaction evidence="31">
        <text>butanoyl-CoA + acetyl-CoA = 3-oxohexanoyl-CoA + CoA</text>
        <dbReference type="Rhea" id="RHEA:31111"/>
        <dbReference type="ChEBI" id="CHEBI:57287"/>
        <dbReference type="ChEBI" id="CHEBI:57288"/>
        <dbReference type="ChEBI" id="CHEBI:57371"/>
        <dbReference type="ChEBI" id="CHEBI:62418"/>
    </reaction>
    <physiologicalReaction direction="right-to-left" evidence="31">
        <dbReference type="Rhea" id="RHEA:31113"/>
    </physiologicalReaction>
</comment>
<dbReference type="Gene3D" id="3.30.1050.10">
    <property type="entry name" value="SCP2 sterol-binding domain"/>
    <property type="match status" value="1"/>
</dbReference>
<organism evidence="40 41">
    <name type="scientific">Cirrhinus molitorella</name>
    <name type="common">mud carp</name>
    <dbReference type="NCBI Taxonomy" id="172907"/>
    <lineage>
        <taxon>Eukaryota</taxon>
        <taxon>Metazoa</taxon>
        <taxon>Chordata</taxon>
        <taxon>Craniata</taxon>
        <taxon>Vertebrata</taxon>
        <taxon>Euteleostomi</taxon>
        <taxon>Actinopterygii</taxon>
        <taxon>Neopterygii</taxon>
        <taxon>Teleostei</taxon>
        <taxon>Ostariophysi</taxon>
        <taxon>Cypriniformes</taxon>
        <taxon>Cyprinidae</taxon>
        <taxon>Labeoninae</taxon>
        <taxon>Labeonini</taxon>
        <taxon>Cirrhinus</taxon>
    </lineage>
</organism>
<dbReference type="InterPro" id="IPR003033">
    <property type="entry name" value="SCP2_sterol-bd_dom"/>
</dbReference>
<evidence type="ECO:0000256" key="12">
    <source>
        <dbReference type="ARBA" id="ARBA00023315"/>
    </source>
</evidence>
<keyword evidence="5" id="KW-0813">Transport</keyword>
<dbReference type="CDD" id="cd00826">
    <property type="entry name" value="nondecarbox_cond_enzymes"/>
    <property type="match status" value="1"/>
</dbReference>
<keyword evidence="9" id="KW-0443">Lipid metabolism</keyword>
<comment type="catalytic activity">
    <reaction evidence="16">
        <text>choloyl-CoA + propanoyl-CoA = 3alpha,7alpha,12alpha-trihydroxy-24-oxo-5beta-cholestan-26-oyl-CoA + CoA</text>
        <dbReference type="Rhea" id="RHEA:16865"/>
        <dbReference type="ChEBI" id="CHEBI:57287"/>
        <dbReference type="ChEBI" id="CHEBI:57373"/>
        <dbReference type="ChEBI" id="CHEBI:57392"/>
        <dbReference type="ChEBI" id="CHEBI:58507"/>
        <dbReference type="EC" id="2.3.1.176"/>
    </reaction>
    <physiologicalReaction direction="right-to-left" evidence="16">
        <dbReference type="Rhea" id="RHEA:16867"/>
    </physiologicalReaction>
</comment>
<keyword evidence="12" id="KW-0012">Acyltransferase</keyword>
<evidence type="ECO:0000256" key="10">
    <source>
        <dbReference type="ARBA" id="ARBA00023121"/>
    </source>
</evidence>
<evidence type="ECO:0000256" key="26">
    <source>
        <dbReference type="ARBA" id="ARBA00045738"/>
    </source>
</evidence>
<evidence type="ECO:0000256" key="36">
    <source>
        <dbReference type="ARBA" id="ARBA00049542"/>
    </source>
</evidence>
<comment type="catalytic activity">
    <reaction evidence="32">
        <text>an acyl-CoA + acetyl-CoA = a 3-oxoacyl-CoA + CoA</text>
        <dbReference type="Rhea" id="RHEA:21564"/>
        <dbReference type="ChEBI" id="CHEBI:57287"/>
        <dbReference type="ChEBI" id="CHEBI:57288"/>
        <dbReference type="ChEBI" id="CHEBI:58342"/>
        <dbReference type="ChEBI" id="CHEBI:90726"/>
        <dbReference type="EC" id="2.3.1.16"/>
    </reaction>
    <physiologicalReaction direction="right-to-left" evidence="32">
        <dbReference type="Rhea" id="RHEA:21566"/>
    </physiologicalReaction>
</comment>
<evidence type="ECO:0000259" key="38">
    <source>
        <dbReference type="Pfam" id="PF02036"/>
    </source>
</evidence>
<comment type="subcellular location">
    <subcellularLocation>
        <location evidence="2">Cytoplasm</location>
    </subcellularLocation>
    <subcellularLocation>
        <location evidence="1">Peroxisome</location>
    </subcellularLocation>
</comment>
<comment type="catalytic activity">
    <reaction evidence="33">
        <text>hexadecanoyl-CoA + acetyl-CoA = 3-oxooctadecanoyl-CoA + CoA</text>
        <dbReference type="Rhea" id="RHEA:35279"/>
        <dbReference type="ChEBI" id="CHEBI:57287"/>
        <dbReference type="ChEBI" id="CHEBI:57288"/>
        <dbReference type="ChEBI" id="CHEBI:57379"/>
        <dbReference type="ChEBI" id="CHEBI:71407"/>
    </reaction>
    <physiologicalReaction direction="right-to-left" evidence="33">
        <dbReference type="Rhea" id="RHEA:35281"/>
    </physiologicalReaction>
</comment>
<dbReference type="EC" id="2.3.1.155" evidence="13"/>
<proteinExistence type="predicted"/>
<evidence type="ECO:0000256" key="24">
    <source>
        <dbReference type="ARBA" id="ARBA00032316"/>
    </source>
</evidence>
<keyword evidence="6" id="KW-0963">Cytoplasm</keyword>
<evidence type="ECO:0000256" key="13">
    <source>
        <dbReference type="ARBA" id="ARBA00024058"/>
    </source>
</evidence>
<dbReference type="EC" id="2.3.1.176" evidence="3"/>
<comment type="catalytic activity">
    <reaction evidence="15">
        <text>propanoyl-CoA + tetradecanoyl-CoA = 3-oxo-2-methylhexadecanoyl-CoA + CoA</text>
        <dbReference type="Rhea" id="RHEA:46344"/>
        <dbReference type="ChEBI" id="CHEBI:57287"/>
        <dbReference type="ChEBI" id="CHEBI:57385"/>
        <dbReference type="ChEBI" id="CHEBI:57392"/>
        <dbReference type="ChEBI" id="CHEBI:86042"/>
    </reaction>
    <physiologicalReaction direction="right-to-left" evidence="15">
        <dbReference type="Rhea" id="RHEA:46346"/>
    </physiologicalReaction>
</comment>
<evidence type="ECO:0000256" key="14">
    <source>
        <dbReference type="ARBA" id="ARBA00024073"/>
    </source>
</evidence>
<dbReference type="PANTHER" id="PTHR42870">
    <property type="entry name" value="ACETYL-COA C-ACETYLTRANSFERASE"/>
    <property type="match status" value="1"/>
</dbReference>
<evidence type="ECO:0000256" key="6">
    <source>
        <dbReference type="ARBA" id="ARBA00022490"/>
    </source>
</evidence>
<evidence type="ECO:0000256" key="8">
    <source>
        <dbReference type="ARBA" id="ARBA00023055"/>
    </source>
</evidence>
<keyword evidence="10" id="KW-0446">Lipid-binding</keyword>
<feature type="domain" description="SCP2" evidence="38">
    <location>
        <begin position="411"/>
        <end position="512"/>
    </location>
</feature>
<dbReference type="PROSITE" id="PS00737">
    <property type="entry name" value="THIOLASE_2"/>
    <property type="match status" value="1"/>
</dbReference>
<sequence>LKSRVQETSITQTWPKKQGRKRWRMLGSSTAAVQQACVGYVYGDSTCGQRAIYHSLGLSGIPIINVNNNCSTGSTALFMARQLIQGDLADCVLALGFEKMERGSLSTKYMDRTNPLDKHMEVMINHYGLASAPAAPQMFGNAGREHMEKYGTKPEHFAKIAWKNHKHSTNNPYSQFRDEYSLEQVINSRKVFEFLTLLQCCPTSDGAGAAVLASEKFVRRNGLEKKAVEIIAQEMVTDLTSTFEANSCMKMVGYDMTRLAAQKCFDTAGLKPSDVDVIELHDCFSANELITYEALGLCSEGKAGELIDRGDNTYGGKWVINPSGGLISKGHPLGATGLAQCAELCWQLRGEAGPRQVPRAKVALQHNIGLGGAVVVTLYRMGFPQETSSRIAAVATSASTDLKGFKAHTVFKEIENRLKEDGDSYVKKIGAVFAFKVKDGPGGSEALWVVDVKNGRGSVTNDAGKKADCTISMSDADLLELMTGQLNAQTAFFQGKLKITGNMGMAMKLQNLQLTAGKAKLFELLYMSMWSYEPPGLLLLLISAIAPNYTSTRCCSALLSAS</sequence>
<comment type="catalytic activity">
    <reaction evidence="34">
        <text>dodecanoyl-CoA + acetyl-CoA = 3-oxotetradecanoyl-CoA + CoA</text>
        <dbReference type="Rhea" id="RHEA:31091"/>
        <dbReference type="ChEBI" id="CHEBI:57287"/>
        <dbReference type="ChEBI" id="CHEBI:57288"/>
        <dbReference type="ChEBI" id="CHEBI:57375"/>
        <dbReference type="ChEBI" id="CHEBI:62543"/>
    </reaction>
    <physiologicalReaction direction="right-to-left" evidence="34">
        <dbReference type="Rhea" id="RHEA:31093"/>
    </physiologicalReaction>
</comment>
<dbReference type="InterPro" id="IPR016039">
    <property type="entry name" value="Thiolase-like"/>
</dbReference>
<evidence type="ECO:0000256" key="32">
    <source>
        <dbReference type="ARBA" id="ARBA00049178"/>
    </source>
</evidence>
<comment type="function">
    <text evidence="27">Plays a crucial role in the peroxisomal oxidation of branched-chain fatty acids. Catalyzes the last step of the peroxisomal beta-oxidation of branched chain fatty acids and the side chain of the bile acid intermediates di- and trihydroxycoprostanic acids (DHCA and THCA). Also active with medium and long straight chain 3-oxoacyl-CoAs. Stimulates the microsomal conversion of 7-dehydrocholesterol to cholesterol and transfers phosphatidylcholine and 7-dehydrocholesterol between membrances, in vitro. Isoforms SCP2 and SCPx cooperate in peroxisomal oxidation of certain naturally occurring tetramethyl-branched fatty acyl-CoAs.</text>
</comment>
<evidence type="ECO:0000256" key="25">
    <source>
        <dbReference type="ARBA" id="ARBA00033178"/>
    </source>
</evidence>
<evidence type="ECO:0000256" key="3">
    <source>
        <dbReference type="ARBA" id="ARBA00012352"/>
    </source>
</evidence>
<protein>
    <recommendedName>
        <fullName evidence="4">Sterol carrier protein 2</fullName>
        <ecNumber evidence="13">2.3.1.155</ecNumber>
        <ecNumber evidence="14">2.3.1.16</ecNumber>
        <ecNumber evidence="3">2.3.1.176</ecNumber>
    </recommendedName>
    <alternativeName>
        <fullName evidence="23">Acetyl-CoA C-myristoyltransferase</fullName>
    </alternativeName>
    <alternativeName>
        <fullName evidence="20">Non-specific lipid-transfer protein</fullName>
    </alternativeName>
    <alternativeName>
        <fullName evidence="24">Propanoyl-CoA C-acyltransferase</fullName>
    </alternativeName>
    <alternativeName>
        <fullName evidence="19">SCP-2/3-oxoacyl-CoA thiolase</fullName>
    </alternativeName>
    <alternativeName>
        <fullName evidence="21">SCP-2/thiolase</fullName>
    </alternativeName>
    <alternativeName>
        <fullName evidence="22">SCP-chi</fullName>
    </alternativeName>
    <alternativeName>
        <fullName evidence="25">Sterol carrier protein X</fullName>
    </alternativeName>
</protein>
<dbReference type="InterPro" id="IPR020613">
    <property type="entry name" value="Thiolase_CS"/>
</dbReference>
<feature type="domain" description="Thiolase C-terminal" evidence="39">
    <location>
        <begin position="247"/>
        <end position="370"/>
    </location>
</feature>
<evidence type="ECO:0000256" key="23">
    <source>
        <dbReference type="ARBA" id="ARBA00032093"/>
    </source>
</evidence>
<evidence type="ECO:0000256" key="1">
    <source>
        <dbReference type="ARBA" id="ARBA00004275"/>
    </source>
</evidence>
<dbReference type="InterPro" id="IPR020616">
    <property type="entry name" value="Thiolase_N"/>
</dbReference>
<evidence type="ECO:0000259" key="37">
    <source>
        <dbReference type="Pfam" id="PF00108"/>
    </source>
</evidence>
<evidence type="ECO:0000256" key="27">
    <source>
        <dbReference type="ARBA" id="ARBA00045994"/>
    </source>
</evidence>
<dbReference type="InterPro" id="IPR020615">
    <property type="entry name" value="Thiolase_acyl_enz_int_AS"/>
</dbReference>
<name>A0ABR3NSM7_9TELE</name>
<evidence type="ECO:0000256" key="28">
    <source>
        <dbReference type="ARBA" id="ARBA00047485"/>
    </source>
</evidence>